<name>A0ABC8TET2_9AQUA</name>
<evidence type="ECO:0000313" key="3">
    <source>
        <dbReference type="Proteomes" id="UP001642360"/>
    </source>
</evidence>
<comment type="caution">
    <text evidence="2">The sequence shown here is derived from an EMBL/GenBank/DDBJ whole genome shotgun (WGS) entry which is preliminary data.</text>
</comment>
<dbReference type="EMBL" id="CAUOFW020004969">
    <property type="protein sequence ID" value="CAK9167940.1"/>
    <property type="molecule type" value="Genomic_DNA"/>
</dbReference>
<evidence type="ECO:0000313" key="2">
    <source>
        <dbReference type="EMBL" id="CAK9167940.1"/>
    </source>
</evidence>
<evidence type="ECO:0008006" key="4">
    <source>
        <dbReference type="Google" id="ProtNLM"/>
    </source>
</evidence>
<feature type="chain" id="PRO_5044762716" description="Glycine-rich protein" evidence="1">
    <location>
        <begin position="31"/>
        <end position="68"/>
    </location>
</feature>
<dbReference type="AlphaFoldDB" id="A0ABC8TET2"/>
<accession>A0ABC8TET2</accession>
<keyword evidence="3" id="KW-1185">Reference proteome</keyword>
<dbReference type="Proteomes" id="UP001642360">
    <property type="component" value="Unassembled WGS sequence"/>
</dbReference>
<protein>
    <recommendedName>
        <fullName evidence="4">Glycine-rich protein</fullName>
    </recommendedName>
</protein>
<gene>
    <name evidence="2" type="ORF">ILEXP_LOCUS37259</name>
</gene>
<keyword evidence="1" id="KW-0732">Signal</keyword>
<proteinExistence type="predicted"/>
<organism evidence="2 3">
    <name type="scientific">Ilex paraguariensis</name>
    <name type="common">yerba mate</name>
    <dbReference type="NCBI Taxonomy" id="185542"/>
    <lineage>
        <taxon>Eukaryota</taxon>
        <taxon>Viridiplantae</taxon>
        <taxon>Streptophyta</taxon>
        <taxon>Embryophyta</taxon>
        <taxon>Tracheophyta</taxon>
        <taxon>Spermatophyta</taxon>
        <taxon>Magnoliopsida</taxon>
        <taxon>eudicotyledons</taxon>
        <taxon>Gunneridae</taxon>
        <taxon>Pentapetalae</taxon>
        <taxon>asterids</taxon>
        <taxon>campanulids</taxon>
        <taxon>Aquifoliales</taxon>
        <taxon>Aquifoliaceae</taxon>
        <taxon>Ilex</taxon>
    </lineage>
</organism>
<feature type="signal peptide" evidence="1">
    <location>
        <begin position="1"/>
        <end position="30"/>
    </location>
</feature>
<sequence length="68" mass="6781">MTIFKHFAPKLVKIVVVLTVISLLLTSAVAPGGGGGGKDSGGGVKRKCGVGVNGDGDDIVWPLPVGSH</sequence>
<reference evidence="2 3" key="1">
    <citation type="submission" date="2024-02" db="EMBL/GenBank/DDBJ databases">
        <authorList>
            <person name="Vignale AGUSTIN F."/>
            <person name="Sosa J E."/>
            <person name="Modenutti C."/>
        </authorList>
    </citation>
    <scope>NUCLEOTIDE SEQUENCE [LARGE SCALE GENOMIC DNA]</scope>
</reference>
<evidence type="ECO:0000256" key="1">
    <source>
        <dbReference type="SAM" id="SignalP"/>
    </source>
</evidence>